<dbReference type="InterPro" id="IPR036691">
    <property type="entry name" value="Endo/exonu/phosph_ase_sf"/>
</dbReference>
<keyword evidence="1" id="KW-0863">Zinc-finger</keyword>
<name>A0A4Y2VN17_ARAVE</name>
<gene>
    <name evidence="3" type="ORF">AVEN_40057_1</name>
</gene>
<keyword evidence="4" id="KW-1185">Reference proteome</keyword>
<reference evidence="3 4" key="1">
    <citation type="journal article" date="2019" name="Sci. Rep.">
        <title>Orb-weaving spider Araneus ventricosus genome elucidates the spidroin gene catalogue.</title>
        <authorList>
            <person name="Kono N."/>
            <person name="Nakamura H."/>
            <person name="Ohtoshi R."/>
            <person name="Moran D.A.P."/>
            <person name="Shinohara A."/>
            <person name="Yoshida Y."/>
            <person name="Fujiwara M."/>
            <person name="Mori M."/>
            <person name="Tomita M."/>
            <person name="Arakawa K."/>
        </authorList>
    </citation>
    <scope>NUCLEOTIDE SEQUENCE [LARGE SCALE GENOMIC DNA]</scope>
</reference>
<feature type="domain" description="CCHC-type" evidence="2">
    <location>
        <begin position="181"/>
        <end position="196"/>
    </location>
</feature>
<dbReference type="Pfam" id="PF14529">
    <property type="entry name" value="Exo_endo_phos_2"/>
    <property type="match status" value="1"/>
</dbReference>
<dbReference type="AlphaFoldDB" id="A0A4Y2VN17"/>
<dbReference type="EMBL" id="BGPR01049678">
    <property type="protein sequence ID" value="GBO26695.1"/>
    <property type="molecule type" value="Genomic_DNA"/>
</dbReference>
<dbReference type="InterPro" id="IPR005135">
    <property type="entry name" value="Endo/exonuclease/phosphatase"/>
</dbReference>
<evidence type="ECO:0000256" key="1">
    <source>
        <dbReference type="PROSITE-ProRule" id="PRU00047"/>
    </source>
</evidence>
<proteinExistence type="predicted"/>
<dbReference type="SUPFAM" id="SSF56219">
    <property type="entry name" value="DNase I-like"/>
    <property type="match status" value="1"/>
</dbReference>
<dbReference type="Gene3D" id="4.10.60.10">
    <property type="entry name" value="Zinc finger, CCHC-type"/>
    <property type="match status" value="1"/>
</dbReference>
<dbReference type="SMART" id="SM00343">
    <property type="entry name" value="ZnF_C2HC"/>
    <property type="match status" value="2"/>
</dbReference>
<keyword evidence="1" id="KW-0479">Metal-binding</keyword>
<dbReference type="SUPFAM" id="SSF57756">
    <property type="entry name" value="Retrovirus zinc finger-like domains"/>
    <property type="match status" value="1"/>
</dbReference>
<dbReference type="OrthoDB" id="6513510at2759"/>
<feature type="non-terminal residue" evidence="3">
    <location>
        <position position="721"/>
    </location>
</feature>
<dbReference type="InterPro" id="IPR001878">
    <property type="entry name" value="Znf_CCHC"/>
</dbReference>
<evidence type="ECO:0000313" key="4">
    <source>
        <dbReference type="Proteomes" id="UP000499080"/>
    </source>
</evidence>
<evidence type="ECO:0000259" key="2">
    <source>
        <dbReference type="PROSITE" id="PS50158"/>
    </source>
</evidence>
<dbReference type="GO" id="GO:0003676">
    <property type="term" value="F:nucleic acid binding"/>
    <property type="evidence" value="ECO:0007669"/>
    <property type="project" value="InterPro"/>
</dbReference>
<dbReference type="PROSITE" id="PS50158">
    <property type="entry name" value="ZF_CCHC"/>
    <property type="match status" value="1"/>
</dbReference>
<dbReference type="GO" id="GO:0003824">
    <property type="term" value="F:catalytic activity"/>
    <property type="evidence" value="ECO:0007669"/>
    <property type="project" value="InterPro"/>
</dbReference>
<protein>
    <recommendedName>
        <fullName evidence="2">CCHC-type domain-containing protein</fullName>
    </recommendedName>
</protein>
<dbReference type="Proteomes" id="UP000499080">
    <property type="component" value="Unassembled WGS sequence"/>
</dbReference>
<dbReference type="InterPro" id="IPR036875">
    <property type="entry name" value="Znf_CCHC_sf"/>
</dbReference>
<dbReference type="PANTHER" id="PTHR33273:SF4">
    <property type="entry name" value="ENDONUCLEASE_EXONUCLEASE_PHOSPHATASE DOMAIN-CONTAINING PROTEIN"/>
    <property type="match status" value="1"/>
</dbReference>
<keyword evidence="1" id="KW-0862">Zinc</keyword>
<dbReference type="GO" id="GO:0008270">
    <property type="term" value="F:zinc ion binding"/>
    <property type="evidence" value="ECO:0007669"/>
    <property type="project" value="UniProtKB-KW"/>
</dbReference>
<dbReference type="Gene3D" id="3.60.10.10">
    <property type="entry name" value="Endonuclease/exonuclease/phosphatase"/>
    <property type="match status" value="1"/>
</dbReference>
<evidence type="ECO:0000313" key="3">
    <source>
        <dbReference type="EMBL" id="GBO26695.1"/>
    </source>
</evidence>
<organism evidence="3 4">
    <name type="scientific">Araneus ventricosus</name>
    <name type="common">Orbweaver spider</name>
    <name type="synonym">Epeira ventricosa</name>
    <dbReference type="NCBI Taxonomy" id="182803"/>
    <lineage>
        <taxon>Eukaryota</taxon>
        <taxon>Metazoa</taxon>
        <taxon>Ecdysozoa</taxon>
        <taxon>Arthropoda</taxon>
        <taxon>Chelicerata</taxon>
        <taxon>Arachnida</taxon>
        <taxon>Araneae</taxon>
        <taxon>Araneomorphae</taxon>
        <taxon>Entelegynae</taxon>
        <taxon>Araneoidea</taxon>
        <taxon>Araneidae</taxon>
        <taxon>Araneus</taxon>
    </lineage>
</organism>
<dbReference type="PANTHER" id="PTHR33273">
    <property type="entry name" value="DOMAIN-CONTAINING PROTEIN, PUTATIVE-RELATED"/>
    <property type="match status" value="1"/>
</dbReference>
<comment type="caution">
    <text evidence="3">The sequence shown here is derived from an EMBL/GenBank/DDBJ whole genome shotgun (WGS) entry which is preliminary data.</text>
</comment>
<accession>A0A4Y2VN17</accession>
<sequence>MGARKKGPFSGHHIVPKQIEHPFDIYFIVKRASDTNETFENVSPFLVEKALTSPVGEVANARKLRTGDLLVEVTSRQQSQKLAKLKTFATIPVVVSPHSSLNSSKGVITCGEVLNEPLEVITNELKSQGVTHVRRITIRRGGQLLETKHHVLTFNSPKLSESIKAGYFKLKVRPYIPNPLRCFKCQRFGHSKSNCRGTLTCARCAGTGHESTDCTLKEKCANCKGDHTSFSRSCPKWKVEKEIVSTKFTQNISFPEARRLVHAQTPTEGKSYASVAKTSLTVSGTQTKPVIILTDSESEQVSTSPIKDSKKPKFKKKKSMYKSERSLALKLARQGSSLKDLKSIKSVALELGKTGLAIQDLPSLFANPSTCSELLKIHPSEEDDDDLEMSCDQPATQSTGDVKNPPFCSLMDPFVSWNCRGIGSKLVDIKALINTSHPVCVALQETFLKPSHCLKLRGYSCVRKDDDTGISASGGVCILTSNLYPSTTLNLHTSLQAVAVQVHVRTLVTVCCIYLPPNATVSQNDLNTLIDQLPTPFILLGDFNGHSTMWGSDSTNSRGRQIEQFISNNSLCLLNNDETTYFHEPTRTFHSLDLAICSPQLLPLLNFTVGNDLYNSDHFPLIVSHADRGGATRPPPRYLFQRADWDAFTQLADITDTMVSTSNITEAVQNVIDCIMYAATNTIPKSSPGIRKFRRPWWNEACRDSNREQKRRWNIFRRCPT</sequence>